<feature type="non-terminal residue" evidence="1">
    <location>
        <position position="1"/>
    </location>
</feature>
<dbReference type="AlphaFoldDB" id="A0A2H3E7M3"/>
<reference evidence="2" key="1">
    <citation type="journal article" date="2017" name="Nat. Ecol. Evol.">
        <title>Genome expansion and lineage-specific genetic innovations in the forest pathogenic fungi Armillaria.</title>
        <authorList>
            <person name="Sipos G."/>
            <person name="Prasanna A.N."/>
            <person name="Walter M.C."/>
            <person name="O'Connor E."/>
            <person name="Balint B."/>
            <person name="Krizsan K."/>
            <person name="Kiss B."/>
            <person name="Hess J."/>
            <person name="Varga T."/>
            <person name="Slot J."/>
            <person name="Riley R."/>
            <person name="Boka B."/>
            <person name="Rigling D."/>
            <person name="Barry K."/>
            <person name="Lee J."/>
            <person name="Mihaltcheva S."/>
            <person name="LaButti K."/>
            <person name="Lipzen A."/>
            <person name="Waldron R."/>
            <person name="Moloney N.M."/>
            <person name="Sperisen C."/>
            <person name="Kredics L."/>
            <person name="Vagvoelgyi C."/>
            <person name="Patrignani A."/>
            <person name="Fitzpatrick D."/>
            <person name="Nagy I."/>
            <person name="Doyle S."/>
            <person name="Anderson J.B."/>
            <person name="Grigoriev I.V."/>
            <person name="Gueldener U."/>
            <person name="Muensterkoetter M."/>
            <person name="Nagy L.G."/>
        </authorList>
    </citation>
    <scope>NUCLEOTIDE SEQUENCE [LARGE SCALE GENOMIC DNA]</scope>
    <source>
        <strain evidence="2">Ar21-2</strain>
    </source>
</reference>
<proteinExistence type="predicted"/>
<name>A0A2H3E7M3_ARMGA</name>
<dbReference type="InParanoid" id="A0A2H3E7M3"/>
<gene>
    <name evidence="1" type="ORF">ARMGADRAFT_1057790</name>
</gene>
<evidence type="ECO:0000313" key="2">
    <source>
        <dbReference type="Proteomes" id="UP000217790"/>
    </source>
</evidence>
<dbReference type="Proteomes" id="UP000217790">
    <property type="component" value="Unassembled WGS sequence"/>
</dbReference>
<evidence type="ECO:0000313" key="1">
    <source>
        <dbReference type="EMBL" id="PBL02351.1"/>
    </source>
</evidence>
<dbReference type="EMBL" id="KZ293645">
    <property type="protein sequence ID" value="PBL02351.1"/>
    <property type="molecule type" value="Genomic_DNA"/>
</dbReference>
<protein>
    <submittedName>
        <fullName evidence="1">Uncharacterized protein</fullName>
    </submittedName>
</protein>
<sequence>STRRFSFITFARRRTFFFCIPILPILHPLFTKLPSSLTQSRPRRKKAGSVSSSALSNLSIPPITQHARDDGAFYRNQSDWEDHGFSRELTLGTARQSANDGINLVYSTNLQRNLFYLLCARI</sequence>
<organism evidence="1 2">
    <name type="scientific">Armillaria gallica</name>
    <name type="common">Bulbous honey fungus</name>
    <name type="synonym">Armillaria bulbosa</name>
    <dbReference type="NCBI Taxonomy" id="47427"/>
    <lineage>
        <taxon>Eukaryota</taxon>
        <taxon>Fungi</taxon>
        <taxon>Dikarya</taxon>
        <taxon>Basidiomycota</taxon>
        <taxon>Agaricomycotina</taxon>
        <taxon>Agaricomycetes</taxon>
        <taxon>Agaricomycetidae</taxon>
        <taxon>Agaricales</taxon>
        <taxon>Marasmiineae</taxon>
        <taxon>Physalacriaceae</taxon>
        <taxon>Armillaria</taxon>
    </lineage>
</organism>
<accession>A0A2H3E7M3</accession>
<keyword evidence="2" id="KW-1185">Reference proteome</keyword>